<proteinExistence type="predicted"/>
<sequence length="224" mass="26483">PKQLYDEGIQEKSSLHKQLMDQVLTQIQNIKQQKILLRQQQQQQQLLQQKKKEDEEPEQFLVQTKKWKKCSQKRFVIKIKPDEKTLTDLFIRAGKMNTMTIFDLDHFHQFMIGLCGEDLEYPPFYFEDLQSKTSYGSQISLIKAPRQIYSVLLRFNFAGFEYLKKGQRLQTLVAQHRFPYCIQSSALDGYIDIFKKLDGEQDTKPFTEQVKADELILPNMHLSN</sequence>
<name>A0A146KGM7_9EUKA</name>
<keyword evidence="1" id="KW-0175">Coiled coil</keyword>
<feature type="non-terminal residue" evidence="2">
    <location>
        <position position="1"/>
    </location>
</feature>
<dbReference type="AlphaFoldDB" id="A0A146KGM7"/>
<evidence type="ECO:0000313" key="2">
    <source>
        <dbReference type="EMBL" id="JAP95842.1"/>
    </source>
</evidence>
<feature type="coiled-coil region" evidence="1">
    <location>
        <begin position="20"/>
        <end position="56"/>
    </location>
</feature>
<protein>
    <submittedName>
        <fullName evidence="2">Uncharacterized protein</fullName>
    </submittedName>
</protein>
<accession>A0A146KGM7</accession>
<organism evidence="2">
    <name type="scientific">Trepomonas sp. PC1</name>
    <dbReference type="NCBI Taxonomy" id="1076344"/>
    <lineage>
        <taxon>Eukaryota</taxon>
        <taxon>Metamonada</taxon>
        <taxon>Diplomonadida</taxon>
        <taxon>Hexamitidae</taxon>
        <taxon>Hexamitinae</taxon>
        <taxon>Trepomonas</taxon>
    </lineage>
</organism>
<gene>
    <name evidence="2" type="ORF">TPC1_11026</name>
</gene>
<feature type="non-terminal residue" evidence="2">
    <location>
        <position position="224"/>
    </location>
</feature>
<reference evidence="2" key="1">
    <citation type="submission" date="2015-07" db="EMBL/GenBank/DDBJ databases">
        <title>Adaptation to a free-living lifestyle via gene acquisitions in the diplomonad Trepomonas sp. PC1.</title>
        <authorList>
            <person name="Xu F."/>
            <person name="Jerlstrom-Hultqvist J."/>
            <person name="Kolisko M."/>
            <person name="Simpson A.G.B."/>
            <person name="Roger A.J."/>
            <person name="Svard S.G."/>
            <person name="Andersson J.O."/>
        </authorList>
    </citation>
    <scope>NUCLEOTIDE SEQUENCE</scope>
    <source>
        <strain evidence="2">PC1</strain>
    </source>
</reference>
<evidence type="ECO:0000256" key="1">
    <source>
        <dbReference type="SAM" id="Coils"/>
    </source>
</evidence>
<dbReference type="EMBL" id="GDID01000764">
    <property type="protein sequence ID" value="JAP95842.1"/>
    <property type="molecule type" value="Transcribed_RNA"/>
</dbReference>